<comment type="caution">
    <text evidence="2">The sequence shown here is derived from an EMBL/GenBank/DDBJ whole genome shotgun (WGS) entry which is preliminary data.</text>
</comment>
<dbReference type="Proteomes" id="UP001159405">
    <property type="component" value="Unassembled WGS sequence"/>
</dbReference>
<feature type="region of interest" description="Disordered" evidence="1">
    <location>
        <begin position="110"/>
        <end position="132"/>
    </location>
</feature>
<evidence type="ECO:0000313" key="2">
    <source>
        <dbReference type="EMBL" id="CAH3041064.1"/>
    </source>
</evidence>
<gene>
    <name evidence="2" type="ORF">PLOB_00048288</name>
</gene>
<keyword evidence="3" id="KW-1185">Reference proteome</keyword>
<evidence type="ECO:0000256" key="1">
    <source>
        <dbReference type="SAM" id="MobiDB-lite"/>
    </source>
</evidence>
<dbReference type="EMBL" id="CALNXK010000009">
    <property type="protein sequence ID" value="CAH3041064.1"/>
    <property type="molecule type" value="Genomic_DNA"/>
</dbReference>
<evidence type="ECO:0000313" key="3">
    <source>
        <dbReference type="Proteomes" id="UP001159405"/>
    </source>
</evidence>
<proteinExistence type="predicted"/>
<name>A0ABN8N1R1_9CNID</name>
<sequence length="243" mass="26981">MAECPDSTPTKSIERVCVSPSLKEQICLLCAKVVSNSDFRRKLTTSGGQKTTKTCLTLESTLGKEISSDCFFTNILCRNCGIYLNETLARKLHGVRESLESSRKAITEEKGGITSVKRQAQDSARGTSKQKRNKRALFVVGDDPPSTNNLIAALLCRDATTQVGFEDFLEEENILTEVIIHFPNSPSRRIAVYEDKARVIRQLCLGSIESVVNTLLQNKEWQSIVYDKVSNLITMELTGLCVL</sequence>
<organism evidence="2 3">
    <name type="scientific">Porites lobata</name>
    <dbReference type="NCBI Taxonomy" id="104759"/>
    <lineage>
        <taxon>Eukaryota</taxon>
        <taxon>Metazoa</taxon>
        <taxon>Cnidaria</taxon>
        <taxon>Anthozoa</taxon>
        <taxon>Hexacorallia</taxon>
        <taxon>Scleractinia</taxon>
        <taxon>Fungiina</taxon>
        <taxon>Poritidae</taxon>
        <taxon>Porites</taxon>
    </lineage>
</organism>
<reference evidence="2 3" key="1">
    <citation type="submission" date="2022-05" db="EMBL/GenBank/DDBJ databases">
        <authorList>
            <consortium name="Genoscope - CEA"/>
            <person name="William W."/>
        </authorList>
    </citation>
    <scope>NUCLEOTIDE SEQUENCE [LARGE SCALE GENOMIC DNA]</scope>
</reference>
<accession>A0ABN8N1R1</accession>
<protein>
    <submittedName>
        <fullName evidence="2">Uncharacterized protein</fullName>
    </submittedName>
</protein>
<feature type="compositionally biased region" description="Polar residues" evidence="1">
    <location>
        <begin position="116"/>
        <end position="127"/>
    </location>
</feature>